<protein>
    <recommendedName>
        <fullName evidence="1">RNase H type-1 domain-containing protein</fullName>
    </recommendedName>
</protein>
<reference evidence="2 3" key="1">
    <citation type="submission" date="2024-04" db="EMBL/GenBank/DDBJ databases">
        <title>Genome assembly C_amara_ONT_v2.</title>
        <authorList>
            <person name="Yant L."/>
            <person name="Moore C."/>
            <person name="Slenker M."/>
        </authorList>
    </citation>
    <scope>NUCLEOTIDE SEQUENCE [LARGE SCALE GENOMIC DNA]</scope>
    <source>
        <tissue evidence="2">Leaf</tissue>
    </source>
</reference>
<dbReference type="InterPro" id="IPR044730">
    <property type="entry name" value="RNase_H-like_dom_plant"/>
</dbReference>
<dbReference type="InterPro" id="IPR012337">
    <property type="entry name" value="RNaseH-like_sf"/>
</dbReference>
<dbReference type="InterPro" id="IPR053151">
    <property type="entry name" value="RNase_H-like"/>
</dbReference>
<evidence type="ECO:0000313" key="2">
    <source>
        <dbReference type="EMBL" id="KAL1197148.1"/>
    </source>
</evidence>
<dbReference type="Proteomes" id="UP001558713">
    <property type="component" value="Unassembled WGS sequence"/>
</dbReference>
<dbReference type="InterPro" id="IPR036397">
    <property type="entry name" value="RNaseH_sf"/>
</dbReference>
<name>A0ABD0ZRB5_CARAN</name>
<evidence type="ECO:0000259" key="1">
    <source>
        <dbReference type="Pfam" id="PF13456"/>
    </source>
</evidence>
<keyword evidence="3" id="KW-1185">Reference proteome</keyword>
<proteinExistence type="predicted"/>
<dbReference type="CDD" id="cd06222">
    <property type="entry name" value="RNase_H_like"/>
    <property type="match status" value="1"/>
</dbReference>
<gene>
    <name evidence="2" type="ORF">V5N11_002027</name>
</gene>
<dbReference type="InterPro" id="IPR002156">
    <property type="entry name" value="RNaseH_domain"/>
</dbReference>
<organism evidence="2 3">
    <name type="scientific">Cardamine amara subsp. amara</name>
    <dbReference type="NCBI Taxonomy" id="228776"/>
    <lineage>
        <taxon>Eukaryota</taxon>
        <taxon>Viridiplantae</taxon>
        <taxon>Streptophyta</taxon>
        <taxon>Embryophyta</taxon>
        <taxon>Tracheophyta</taxon>
        <taxon>Spermatophyta</taxon>
        <taxon>Magnoliopsida</taxon>
        <taxon>eudicotyledons</taxon>
        <taxon>Gunneridae</taxon>
        <taxon>Pentapetalae</taxon>
        <taxon>rosids</taxon>
        <taxon>malvids</taxon>
        <taxon>Brassicales</taxon>
        <taxon>Brassicaceae</taxon>
        <taxon>Cardamineae</taxon>
        <taxon>Cardamine</taxon>
    </lineage>
</organism>
<dbReference type="AlphaFoldDB" id="A0ABD0ZRB5"/>
<accession>A0ABD0ZRB5</accession>
<dbReference type="PANTHER" id="PTHR47723:SF21">
    <property type="entry name" value="POLYNUCLEOTIDYL TRANSFERASE, RIBONUCLEASE H-LIKE SUPERFAMILY PROTEIN"/>
    <property type="match status" value="1"/>
</dbReference>
<evidence type="ECO:0000313" key="3">
    <source>
        <dbReference type="Proteomes" id="UP001558713"/>
    </source>
</evidence>
<comment type="caution">
    <text evidence="2">The sequence shown here is derived from an EMBL/GenBank/DDBJ whole genome shotgun (WGS) entry which is preliminary data.</text>
</comment>
<dbReference type="SUPFAM" id="SSF53098">
    <property type="entry name" value="Ribonuclease H-like"/>
    <property type="match status" value="1"/>
</dbReference>
<dbReference type="PANTHER" id="PTHR47723">
    <property type="entry name" value="OS05G0353850 PROTEIN"/>
    <property type="match status" value="1"/>
</dbReference>
<dbReference type="Pfam" id="PF13456">
    <property type="entry name" value="RVT_3"/>
    <property type="match status" value="1"/>
</dbReference>
<dbReference type="EMBL" id="JBANAX010000695">
    <property type="protein sequence ID" value="KAL1197148.1"/>
    <property type="molecule type" value="Genomic_DNA"/>
</dbReference>
<feature type="domain" description="RNase H type-1" evidence="1">
    <location>
        <begin position="33"/>
        <end position="148"/>
    </location>
</feature>
<dbReference type="Gene3D" id="3.30.420.10">
    <property type="entry name" value="Ribonuclease H-like superfamily/Ribonuclease H"/>
    <property type="match status" value="1"/>
</dbReference>
<sequence>MLQSQRLNVSAIREVFHWTKPQGSFLKCNVGCSWINSKRKCGVSWITRDSQGRVLMHSRRSYSAIQTRLEAELLSILWAAEGMKNLHFKEVIFESSSAMAMNAVLQPHKAPAFRNILVEIRSLLMSLDNWKIKTVNQGGNKVAAKIAASVTEEHRYQSYVAAEEPSWLSLVISSEARNGTSEL</sequence>